<dbReference type="Pfam" id="PF05336">
    <property type="entry name" value="rhaM"/>
    <property type="match status" value="1"/>
</dbReference>
<gene>
    <name evidence="8" type="ORF">V2S66_00135</name>
</gene>
<feature type="domain" description="Alpha-L-rhamnosidase C-terminal" evidence="7">
    <location>
        <begin position="888"/>
        <end position="957"/>
    </location>
</feature>
<dbReference type="InterPro" id="IPR008902">
    <property type="entry name" value="Rhamnosid_concanavalin"/>
</dbReference>
<dbReference type="Gene3D" id="2.60.420.10">
    <property type="entry name" value="Maltose phosphorylase, domain 3"/>
    <property type="match status" value="1"/>
</dbReference>
<evidence type="ECO:0000313" key="9">
    <source>
        <dbReference type="Proteomes" id="UP001344658"/>
    </source>
</evidence>
<sequence>MPRYCLQGRIRPDRIDLYRARHRAVWPELLRALAESGWRDYSLFLGEDGLLVGFVEADDLAAAQAAVAATEVNSAWQQEMSDLFVDLDGAAPDRAWTLLEPVFDLNGQLAAAGCPAPVDLRVEDHRAADCDPGAASDRSRALPVAGSDRPRLSWTVPLVRQGQRQSAYRVVACHDRDAAEPAALADTPGGPAPLWDSGRIESDRTAHVRWDGPRPAAHSTVRWQVRVWDEHGQESPWSRPAALVTGPLTADDWTARWIEGPAGGGVRTEFDLDPREVLRARLHLTGHGLLRAHLDGRPVNADASDPSRTSLTRAAARGYDVTALLADAPRHALAVATGIGHYREVLSRPRLLAELLVEMRDGSTVRVATGPGWRRGPTSVVREDTFYLEEHDARTGDGWTRAGFDSPLWEPAAAAEDPPRTVVPDAGPPVTVVEEIPATRLPTPGAYVFDLGRNIAGRSRVEVRGAAPGTRLEIVHGEKLNAAGHVDTLNIRLPHDRERERQVLAWTCAGGSDTAEAWFAVHGFRYVEVHGLPAGARLEVTGRVLHSDAPVTGRFTSDDPLLDRLVDMAARTQLNNTHAHPEDCPTREAAGWTGDASVSAEAALAHLGMAGVYRHWLDDVAADQRPDGGVLGVAPHLLGAMVQPADPVWGAAMTEIPLQHWRHVGDEDFVARLLPAMRRWCDWQLATLSGGVVRHADISFGADWLAPERTPPVMLQTAAVLRSLRALAELETAAGDPGQATRRARQADALGDSARAVLHDPVTGDWADAGQGSAALALTSGLARDGAESEALRAHLRADVAARGDRVATGFSATQAVVRSLAADDGGTALLAAVHQPAQPGIGAMLADGPGTFWETWWIDDDNAGVASLDHIGLGAPFAAWAWTHVAGLRPLTAGYRRFAVAPRLLGPVGRARGSVDTVRGRIDFGWRYDAGTLTADLEVPVGATAELSLPGVGAQCLTVDGVPAAEHEHAVVAGDAVELPAGRYRLAAAGVPASAAAPAVACVSDVPVGGTARTAVLLPGGAGDVTARIDPGWSAVLDGDRLEIGAPAGAAPGSTARVELRDGGGRRLAGRTVRAGRAGQWLSDGVPADGWTAGAGTRLTVVDGTFVCSPVFHAPIPGPIIEVSGPDLAPDTTRWVRLALPDGADLREAAFAFADFDLCAPGPGGRTVVPVLRLTAADGTTAEGTERPLPACWNRVCVDLSGLASRGEIVEVAVGARWLDTPDPARGPLTPLDGGVSPLDFRVARIGWTSGPRTW</sequence>
<dbReference type="Pfam" id="PF25788">
    <property type="entry name" value="Ig_Rha78A_N"/>
    <property type="match status" value="1"/>
</dbReference>
<evidence type="ECO:0000256" key="2">
    <source>
        <dbReference type="ARBA" id="ARBA00012652"/>
    </source>
</evidence>
<evidence type="ECO:0000256" key="3">
    <source>
        <dbReference type="ARBA" id="ARBA00022801"/>
    </source>
</evidence>
<dbReference type="Gene3D" id="2.60.120.260">
    <property type="entry name" value="Galactose-binding domain-like"/>
    <property type="match status" value="2"/>
</dbReference>
<dbReference type="InterPro" id="IPR016007">
    <property type="entry name" value="Alpha_rhamnosid"/>
</dbReference>
<dbReference type="SUPFAM" id="SSF48208">
    <property type="entry name" value="Six-hairpin glycosidases"/>
    <property type="match status" value="1"/>
</dbReference>
<dbReference type="InterPro" id="IPR008000">
    <property type="entry name" value="Rham/fucose_mutarotase"/>
</dbReference>
<evidence type="ECO:0000313" key="8">
    <source>
        <dbReference type="EMBL" id="MEE4540374.1"/>
    </source>
</evidence>
<dbReference type="EC" id="3.2.1.40" evidence="2"/>
<dbReference type="PANTHER" id="PTHR33307">
    <property type="entry name" value="ALPHA-RHAMNOSIDASE (EUROFUNG)"/>
    <property type="match status" value="1"/>
</dbReference>
<feature type="domain" description="Alpha-L-rhamnosidase six-hairpin glycosidase" evidence="6">
    <location>
        <begin position="552"/>
        <end position="881"/>
    </location>
</feature>
<comment type="catalytic activity">
    <reaction evidence="1">
        <text>Hydrolysis of terminal non-reducing alpha-L-rhamnose residues in alpha-L-rhamnosides.</text>
        <dbReference type="EC" id="3.2.1.40"/>
    </reaction>
</comment>
<feature type="domain" description="Alpha-L-rhamnosidase concanavalin-like" evidence="4">
    <location>
        <begin position="444"/>
        <end position="546"/>
    </location>
</feature>
<evidence type="ECO:0000256" key="1">
    <source>
        <dbReference type="ARBA" id="ARBA00001445"/>
    </source>
</evidence>
<dbReference type="Pfam" id="PF08531">
    <property type="entry name" value="Bac_rhamnosid_N"/>
    <property type="match status" value="1"/>
</dbReference>
<keyword evidence="9" id="KW-1185">Reference proteome</keyword>
<dbReference type="InterPro" id="IPR013783">
    <property type="entry name" value="Ig-like_fold"/>
</dbReference>
<dbReference type="Proteomes" id="UP001344658">
    <property type="component" value="Unassembled WGS sequence"/>
</dbReference>
<dbReference type="Gene3D" id="1.50.10.10">
    <property type="match status" value="1"/>
</dbReference>
<protein>
    <recommendedName>
        <fullName evidence="2">alpha-L-rhamnosidase</fullName>
        <ecNumber evidence="2">3.2.1.40</ecNumber>
    </recommendedName>
</protein>
<dbReference type="InterPro" id="IPR012341">
    <property type="entry name" value="6hp_glycosidase-like_sf"/>
</dbReference>
<dbReference type="Gene3D" id="3.30.70.100">
    <property type="match status" value="1"/>
</dbReference>
<evidence type="ECO:0000259" key="4">
    <source>
        <dbReference type="Pfam" id="PF05592"/>
    </source>
</evidence>
<dbReference type="InterPro" id="IPR008928">
    <property type="entry name" value="6-hairpin_glycosidase_sf"/>
</dbReference>
<name>A0ABU7P3I2_9ACTN</name>
<reference evidence="8 9" key="1">
    <citation type="submission" date="2023-12" db="EMBL/GenBank/DDBJ databases">
        <title>Streptomyces sp. V4-01.</title>
        <authorList>
            <person name="Somphong A."/>
            <person name="Phongsopitanun W."/>
        </authorList>
    </citation>
    <scope>NUCLEOTIDE SEQUENCE [LARGE SCALE GENOMIC DNA]</scope>
    <source>
        <strain evidence="8 9">V4-01</strain>
    </source>
</reference>
<dbReference type="InterPro" id="IPR013737">
    <property type="entry name" value="Bac_rhamnosid_N"/>
</dbReference>
<dbReference type="Gene3D" id="2.60.40.10">
    <property type="entry name" value="Immunoglobulins"/>
    <property type="match status" value="1"/>
</dbReference>
<dbReference type="InterPro" id="IPR035396">
    <property type="entry name" value="Bac_rhamnosid6H"/>
</dbReference>
<evidence type="ECO:0000259" key="6">
    <source>
        <dbReference type="Pfam" id="PF17389"/>
    </source>
</evidence>
<proteinExistence type="predicted"/>
<dbReference type="PANTHER" id="PTHR33307:SF6">
    <property type="entry name" value="ALPHA-RHAMNOSIDASE (EUROFUNG)-RELATED"/>
    <property type="match status" value="1"/>
</dbReference>
<dbReference type="InterPro" id="IPR011008">
    <property type="entry name" value="Dimeric_a/b-barrel"/>
</dbReference>
<comment type="caution">
    <text evidence="8">The sequence shown here is derived from an EMBL/GenBank/DDBJ whole genome shotgun (WGS) entry which is preliminary data.</text>
</comment>
<dbReference type="Pfam" id="PF17389">
    <property type="entry name" value="Bac_rhamnosid6H"/>
    <property type="match status" value="1"/>
</dbReference>
<dbReference type="Pfam" id="PF17390">
    <property type="entry name" value="Bac_rhamnosid_C"/>
    <property type="match status" value="1"/>
</dbReference>
<dbReference type="SUPFAM" id="SSF54909">
    <property type="entry name" value="Dimeric alpha+beta barrel"/>
    <property type="match status" value="1"/>
</dbReference>
<accession>A0ABU7P3I2</accession>
<evidence type="ECO:0000259" key="7">
    <source>
        <dbReference type="Pfam" id="PF17390"/>
    </source>
</evidence>
<feature type="domain" description="Bacterial alpha-L-rhamnosidase N-terminal" evidence="5">
    <location>
        <begin position="276"/>
        <end position="434"/>
    </location>
</feature>
<dbReference type="EMBL" id="JAZEWV010000001">
    <property type="protein sequence ID" value="MEE4540374.1"/>
    <property type="molecule type" value="Genomic_DNA"/>
</dbReference>
<dbReference type="GO" id="GO:0016787">
    <property type="term" value="F:hydrolase activity"/>
    <property type="evidence" value="ECO:0007669"/>
    <property type="project" value="UniProtKB-KW"/>
</dbReference>
<keyword evidence="3 8" id="KW-0378">Hydrolase</keyword>
<organism evidence="8 9">
    <name type="scientific">Actinacidiphila polyblastidii</name>
    <dbReference type="NCBI Taxonomy" id="3110430"/>
    <lineage>
        <taxon>Bacteria</taxon>
        <taxon>Bacillati</taxon>
        <taxon>Actinomycetota</taxon>
        <taxon>Actinomycetes</taxon>
        <taxon>Kitasatosporales</taxon>
        <taxon>Streptomycetaceae</taxon>
        <taxon>Actinacidiphila</taxon>
    </lineage>
</organism>
<evidence type="ECO:0000259" key="5">
    <source>
        <dbReference type="Pfam" id="PF08531"/>
    </source>
</evidence>
<dbReference type="RefSeq" id="WP_330792035.1">
    <property type="nucleotide sequence ID" value="NZ_JAZEWV010000001.1"/>
</dbReference>
<dbReference type="InterPro" id="IPR035398">
    <property type="entry name" value="Bac_rhamnosid_C"/>
</dbReference>
<dbReference type="Pfam" id="PF05592">
    <property type="entry name" value="Bac_rhamnosid"/>
    <property type="match status" value="1"/>
</dbReference>